<dbReference type="GeneID" id="14924396"/>
<sequence>MYAPQPPILITGGALETRGTLTVKEGPSSVQLIITIFVALTVIRVTNAGNWFHYGHVEITTTVFIAVAVQGGTWNQFGSSRITTGSGRVCNSGFGLDLDSVREDRAGRLGARHADRERHRPELIGYEDASPAL</sequence>
<proteinExistence type="predicted"/>
<gene>
    <name evidence="1" type="ORF">ACA1_070170</name>
</gene>
<keyword evidence="2" id="KW-1185">Reference proteome</keyword>
<evidence type="ECO:0000313" key="2">
    <source>
        <dbReference type="Proteomes" id="UP000011083"/>
    </source>
</evidence>
<dbReference type="EMBL" id="KB007857">
    <property type="protein sequence ID" value="ELR23421.1"/>
    <property type="molecule type" value="Genomic_DNA"/>
</dbReference>
<evidence type="ECO:0000313" key="1">
    <source>
        <dbReference type="EMBL" id="ELR23421.1"/>
    </source>
</evidence>
<dbReference type="VEuPathDB" id="AmoebaDB:ACA1_070170"/>
<reference evidence="1 2" key="1">
    <citation type="journal article" date="2013" name="Genome Biol.">
        <title>Genome of Acanthamoeba castellanii highlights extensive lateral gene transfer and early evolution of tyrosine kinase signaling.</title>
        <authorList>
            <person name="Clarke M."/>
            <person name="Lohan A.J."/>
            <person name="Liu B."/>
            <person name="Lagkouvardos I."/>
            <person name="Roy S."/>
            <person name="Zafar N."/>
            <person name="Bertelli C."/>
            <person name="Schilde C."/>
            <person name="Kianianmomeni A."/>
            <person name="Burglin T.R."/>
            <person name="Frech C."/>
            <person name="Turcotte B."/>
            <person name="Kopec K.O."/>
            <person name="Synnott J.M."/>
            <person name="Choo C."/>
            <person name="Paponov I."/>
            <person name="Finkler A."/>
            <person name="Soon Heng Tan C."/>
            <person name="Hutchins A.P."/>
            <person name="Weinmeier T."/>
            <person name="Rattei T."/>
            <person name="Chu J.S."/>
            <person name="Gimenez G."/>
            <person name="Irimia M."/>
            <person name="Rigden D.J."/>
            <person name="Fitzpatrick D.A."/>
            <person name="Lorenzo-Morales J."/>
            <person name="Bateman A."/>
            <person name="Chiu C.H."/>
            <person name="Tang P."/>
            <person name="Hegemann P."/>
            <person name="Fromm H."/>
            <person name="Raoult D."/>
            <person name="Greub G."/>
            <person name="Miranda-Saavedra D."/>
            <person name="Chen N."/>
            <person name="Nash P."/>
            <person name="Ginger M.L."/>
            <person name="Horn M."/>
            <person name="Schaap P."/>
            <person name="Caler L."/>
            <person name="Loftus B."/>
        </authorList>
    </citation>
    <scope>NUCLEOTIDE SEQUENCE [LARGE SCALE GENOMIC DNA]</scope>
    <source>
        <strain evidence="1 2">Neff</strain>
    </source>
</reference>
<dbReference type="KEGG" id="acan:ACA1_070170"/>
<protein>
    <submittedName>
        <fullName evidence="1">Tetratricopeptide repeat domain containing protein</fullName>
    </submittedName>
</protein>
<name>L8HG46_ACACF</name>
<dbReference type="AlphaFoldDB" id="L8HG46"/>
<organism evidence="1 2">
    <name type="scientific">Acanthamoeba castellanii (strain ATCC 30010 / Neff)</name>
    <dbReference type="NCBI Taxonomy" id="1257118"/>
    <lineage>
        <taxon>Eukaryota</taxon>
        <taxon>Amoebozoa</taxon>
        <taxon>Discosea</taxon>
        <taxon>Longamoebia</taxon>
        <taxon>Centramoebida</taxon>
        <taxon>Acanthamoebidae</taxon>
        <taxon>Acanthamoeba</taxon>
    </lineage>
</organism>
<dbReference type="Proteomes" id="UP000011083">
    <property type="component" value="Unassembled WGS sequence"/>
</dbReference>
<accession>L8HG46</accession>
<dbReference type="RefSeq" id="XP_004352949.1">
    <property type="nucleotide sequence ID" value="XM_004352897.1"/>
</dbReference>